<feature type="chain" id="PRO_5017949862" evidence="1">
    <location>
        <begin position="21"/>
        <end position="81"/>
    </location>
</feature>
<dbReference type="RefSeq" id="WP_124964374.1">
    <property type="nucleotide sequence ID" value="NZ_RRAZ01000008.1"/>
</dbReference>
<feature type="signal peptide" evidence="1">
    <location>
        <begin position="1"/>
        <end position="20"/>
    </location>
</feature>
<organism evidence="2 3">
    <name type="scientific">Falsigemmobacter faecalis</name>
    <dbReference type="NCBI Taxonomy" id="2488730"/>
    <lineage>
        <taxon>Bacteria</taxon>
        <taxon>Pseudomonadati</taxon>
        <taxon>Pseudomonadota</taxon>
        <taxon>Alphaproteobacteria</taxon>
        <taxon>Rhodobacterales</taxon>
        <taxon>Paracoccaceae</taxon>
        <taxon>Falsigemmobacter</taxon>
    </lineage>
</organism>
<dbReference type="OrthoDB" id="9948723at2"/>
<evidence type="ECO:0000313" key="3">
    <source>
        <dbReference type="Proteomes" id="UP000282125"/>
    </source>
</evidence>
<sequence length="81" mass="8216">MNVFATFAAATLIAAGAASANPIPAEGSYIPGPANYGEKISVTADHVFPARELSALGLSGTEMITVTKGDAPARISVQRGR</sequence>
<keyword evidence="1" id="KW-0732">Signal</keyword>
<dbReference type="Proteomes" id="UP000282125">
    <property type="component" value="Unassembled WGS sequence"/>
</dbReference>
<dbReference type="EMBL" id="RRAZ01000008">
    <property type="protein sequence ID" value="RRH76235.1"/>
    <property type="molecule type" value="Genomic_DNA"/>
</dbReference>
<keyword evidence="3" id="KW-1185">Reference proteome</keyword>
<accession>A0A3P3DPX2</accession>
<reference evidence="2 3" key="1">
    <citation type="submission" date="2018-11" db="EMBL/GenBank/DDBJ databases">
        <title>Gemmobacter sp. nov., YIM 102744-1 draft genome.</title>
        <authorList>
            <person name="Li G."/>
            <person name="Jiang Y."/>
        </authorList>
    </citation>
    <scope>NUCLEOTIDE SEQUENCE [LARGE SCALE GENOMIC DNA]</scope>
    <source>
        <strain evidence="2 3">YIM 102744-1</strain>
    </source>
</reference>
<evidence type="ECO:0000256" key="1">
    <source>
        <dbReference type="SAM" id="SignalP"/>
    </source>
</evidence>
<protein>
    <submittedName>
        <fullName evidence="2">Uncharacterized protein</fullName>
    </submittedName>
</protein>
<comment type="caution">
    <text evidence="2">The sequence shown here is derived from an EMBL/GenBank/DDBJ whole genome shotgun (WGS) entry which is preliminary data.</text>
</comment>
<name>A0A3P3DPX2_9RHOB</name>
<dbReference type="AlphaFoldDB" id="A0A3P3DPX2"/>
<proteinExistence type="predicted"/>
<evidence type="ECO:0000313" key="2">
    <source>
        <dbReference type="EMBL" id="RRH76235.1"/>
    </source>
</evidence>
<gene>
    <name evidence="2" type="ORF">EG244_07445</name>
</gene>